<dbReference type="SUPFAM" id="SSF50182">
    <property type="entry name" value="Sm-like ribonucleoproteins"/>
    <property type="match status" value="1"/>
</dbReference>
<evidence type="ECO:0000256" key="4">
    <source>
        <dbReference type="ARBA" id="ARBA00022692"/>
    </source>
</evidence>
<feature type="domain" description="Mechanosensitive ion channel transmembrane helices 2/3" evidence="9">
    <location>
        <begin position="84"/>
        <end position="121"/>
    </location>
</feature>
<evidence type="ECO:0000256" key="1">
    <source>
        <dbReference type="ARBA" id="ARBA00004651"/>
    </source>
</evidence>
<dbReference type="Gene3D" id="1.10.287.1260">
    <property type="match status" value="1"/>
</dbReference>
<proteinExistence type="inferred from homology"/>
<accession>A0A5R9EJ10</accession>
<organism evidence="10 11">
    <name type="scientific">Ruoffia tabacinasalis</name>
    <dbReference type="NCBI Taxonomy" id="87458"/>
    <lineage>
        <taxon>Bacteria</taxon>
        <taxon>Bacillati</taxon>
        <taxon>Bacillota</taxon>
        <taxon>Bacilli</taxon>
        <taxon>Lactobacillales</taxon>
        <taxon>Aerococcaceae</taxon>
        <taxon>Ruoffia</taxon>
    </lineage>
</organism>
<dbReference type="AlphaFoldDB" id="A0A5R9EJ10"/>
<feature type="transmembrane region" description="Helical" evidence="7">
    <location>
        <begin position="24"/>
        <end position="44"/>
    </location>
</feature>
<name>A0A5R9EJ10_9LACT</name>
<dbReference type="GO" id="GO:0008381">
    <property type="term" value="F:mechanosensitive monoatomic ion channel activity"/>
    <property type="evidence" value="ECO:0007669"/>
    <property type="project" value="InterPro"/>
</dbReference>
<evidence type="ECO:0000259" key="8">
    <source>
        <dbReference type="Pfam" id="PF00924"/>
    </source>
</evidence>
<dbReference type="Pfam" id="PF21088">
    <property type="entry name" value="MS_channel_1st"/>
    <property type="match status" value="1"/>
</dbReference>
<keyword evidence="5 7" id="KW-1133">Transmembrane helix</keyword>
<keyword evidence="6 7" id="KW-0472">Membrane</keyword>
<keyword evidence="3" id="KW-1003">Cell membrane</keyword>
<dbReference type="InterPro" id="IPR049142">
    <property type="entry name" value="MS_channel_1st"/>
</dbReference>
<protein>
    <submittedName>
        <fullName evidence="10">Mechanosensitive ion channel family protein</fullName>
    </submittedName>
</protein>
<comment type="subcellular location">
    <subcellularLocation>
        <location evidence="1">Cell membrane</location>
        <topology evidence="1">Multi-pass membrane protein</topology>
    </subcellularLocation>
</comment>
<evidence type="ECO:0000256" key="3">
    <source>
        <dbReference type="ARBA" id="ARBA00022475"/>
    </source>
</evidence>
<comment type="similarity">
    <text evidence="2">Belongs to the MscS (TC 1.A.23) family.</text>
</comment>
<dbReference type="RefSeq" id="WP_138403958.1">
    <property type="nucleotide sequence ID" value="NZ_VBSP01000006.1"/>
</dbReference>
<evidence type="ECO:0000313" key="10">
    <source>
        <dbReference type="EMBL" id="TLQ48914.1"/>
    </source>
</evidence>
<dbReference type="OrthoDB" id="9809206at2"/>
<feature type="domain" description="Mechanosensitive ion channel MscS" evidence="8">
    <location>
        <begin position="122"/>
        <end position="188"/>
    </location>
</feature>
<evidence type="ECO:0000313" key="11">
    <source>
        <dbReference type="Proteomes" id="UP000306420"/>
    </source>
</evidence>
<dbReference type="EMBL" id="VBSP01000006">
    <property type="protein sequence ID" value="TLQ48914.1"/>
    <property type="molecule type" value="Genomic_DNA"/>
</dbReference>
<dbReference type="PANTHER" id="PTHR30460">
    <property type="entry name" value="MODERATE CONDUCTANCE MECHANOSENSITIVE CHANNEL YBIO"/>
    <property type="match status" value="1"/>
</dbReference>
<sequence length="288" mass="32746">MAIGQLNLEAILRNFMPEETSENIIYFGTILLRLIIITIIFLIVKYLVESFFDANPAGRISFRGKQSPQRIKTINTLLRNFSMYILYFLFIYYLLTALGFPVGTLLAGAGIAGVAIGLGAQDLINDMINGFFIIFENHFEVGDFVQIPAEEITGTIEDVGIRTTTIQAASGDKFYIPNSLITTVNNKSRSTRQVTIEIPVADETEFKTFEAEMEDITQMIYEKYNEVMRDEPSIVGFVRGVDQTFNYRIAFTVATGEDYMHTSIFYREYLFALQEQDFKIPSSVYDET</sequence>
<dbReference type="GO" id="GO:0005886">
    <property type="term" value="C:plasma membrane"/>
    <property type="evidence" value="ECO:0007669"/>
    <property type="project" value="UniProtKB-SubCell"/>
</dbReference>
<dbReference type="PANTHER" id="PTHR30460:SF0">
    <property type="entry name" value="MODERATE CONDUCTANCE MECHANOSENSITIVE CHANNEL YBIO"/>
    <property type="match status" value="1"/>
</dbReference>
<evidence type="ECO:0000259" key="9">
    <source>
        <dbReference type="Pfam" id="PF21088"/>
    </source>
</evidence>
<dbReference type="Proteomes" id="UP000306420">
    <property type="component" value="Unassembled WGS sequence"/>
</dbReference>
<keyword evidence="4 7" id="KW-0812">Transmembrane</keyword>
<reference evidence="10 11" key="1">
    <citation type="submission" date="2019-05" db="EMBL/GenBank/DDBJ databases">
        <title>The metagenome of a microbial culture collection derived from dairy environment covers the genomic content of the human microbiome.</title>
        <authorList>
            <person name="Roder T."/>
            <person name="Wuthrich D."/>
            <person name="Sattari Z."/>
            <person name="Von Ah U."/>
            <person name="Bar C."/>
            <person name="Ronchi F."/>
            <person name="Macpherson A.J."/>
            <person name="Ganal-Vonarburg S.C."/>
            <person name="Bruggmann R."/>
            <person name="Vergeres G."/>
        </authorList>
    </citation>
    <scope>NUCLEOTIDE SEQUENCE [LARGE SCALE GENOMIC DNA]</scope>
    <source>
        <strain evidence="10 11">FAM 24227</strain>
    </source>
</reference>
<gene>
    <name evidence="10" type="ORF">FEZ33_03225</name>
</gene>
<dbReference type="Pfam" id="PF00924">
    <property type="entry name" value="MS_channel_2nd"/>
    <property type="match status" value="1"/>
</dbReference>
<dbReference type="InterPro" id="IPR045276">
    <property type="entry name" value="YbiO_bact"/>
</dbReference>
<dbReference type="InterPro" id="IPR010920">
    <property type="entry name" value="LSM_dom_sf"/>
</dbReference>
<evidence type="ECO:0000256" key="2">
    <source>
        <dbReference type="ARBA" id="ARBA00008017"/>
    </source>
</evidence>
<dbReference type="SUPFAM" id="SSF82861">
    <property type="entry name" value="Mechanosensitive channel protein MscS (YggB), transmembrane region"/>
    <property type="match status" value="1"/>
</dbReference>
<comment type="caution">
    <text evidence="10">The sequence shown here is derived from an EMBL/GenBank/DDBJ whole genome shotgun (WGS) entry which is preliminary data.</text>
</comment>
<dbReference type="Gene3D" id="2.30.30.60">
    <property type="match status" value="1"/>
</dbReference>
<evidence type="ECO:0000256" key="5">
    <source>
        <dbReference type="ARBA" id="ARBA00022989"/>
    </source>
</evidence>
<dbReference type="InterPro" id="IPR011014">
    <property type="entry name" value="MscS_channel_TM-2"/>
</dbReference>
<dbReference type="InterPro" id="IPR006685">
    <property type="entry name" value="MscS_channel_2nd"/>
</dbReference>
<evidence type="ECO:0000256" key="6">
    <source>
        <dbReference type="ARBA" id="ARBA00023136"/>
    </source>
</evidence>
<evidence type="ECO:0000256" key="7">
    <source>
        <dbReference type="SAM" id="Phobius"/>
    </source>
</evidence>
<dbReference type="InterPro" id="IPR023408">
    <property type="entry name" value="MscS_beta-dom_sf"/>
</dbReference>